<name>A0A9D1FFG4_9PROT</name>
<comment type="caution">
    <text evidence="2">The sequence shown here is derived from an EMBL/GenBank/DDBJ whole genome shotgun (WGS) entry which is preliminary data.</text>
</comment>
<protein>
    <submittedName>
        <fullName evidence="2">Uncharacterized protein</fullName>
    </submittedName>
</protein>
<dbReference type="EMBL" id="DVJI01000003">
    <property type="protein sequence ID" value="HIS70442.1"/>
    <property type="molecule type" value="Genomic_DNA"/>
</dbReference>
<keyword evidence="1" id="KW-1133">Transmembrane helix</keyword>
<reference evidence="2" key="1">
    <citation type="submission" date="2020-10" db="EMBL/GenBank/DDBJ databases">
        <authorList>
            <person name="Gilroy R."/>
        </authorList>
    </citation>
    <scope>NUCLEOTIDE SEQUENCE</scope>
    <source>
        <strain evidence="2">ChiGjej3B3-5194</strain>
    </source>
</reference>
<sequence>MKPLMLFAIVCLVAIVVVVSFGLQLAPNAPIALSPETAANALYICPTTSTFWDGFASALTPFHKYLTIALFATVMLLMFSWGWALYQNLLADSFKRDSFKKPWQMTKFTFWVAVIVTLFVMTPNYFRSVTVDGLDGQYVLCESNTPGARAVRADAVHNR</sequence>
<feature type="transmembrane region" description="Helical" evidence="1">
    <location>
        <begin position="108"/>
        <end position="126"/>
    </location>
</feature>
<gene>
    <name evidence="2" type="ORF">IAD02_00425</name>
</gene>
<keyword evidence="1" id="KW-0472">Membrane</keyword>
<keyword evidence="1" id="KW-0812">Transmembrane</keyword>
<dbReference type="Proteomes" id="UP000886742">
    <property type="component" value="Unassembled WGS sequence"/>
</dbReference>
<accession>A0A9D1FFG4</accession>
<evidence type="ECO:0000256" key="1">
    <source>
        <dbReference type="SAM" id="Phobius"/>
    </source>
</evidence>
<reference evidence="2" key="2">
    <citation type="journal article" date="2021" name="PeerJ">
        <title>Extensive microbial diversity within the chicken gut microbiome revealed by metagenomics and culture.</title>
        <authorList>
            <person name="Gilroy R."/>
            <person name="Ravi A."/>
            <person name="Getino M."/>
            <person name="Pursley I."/>
            <person name="Horton D.L."/>
            <person name="Alikhan N.F."/>
            <person name="Baker D."/>
            <person name="Gharbi K."/>
            <person name="Hall N."/>
            <person name="Watson M."/>
            <person name="Adriaenssens E.M."/>
            <person name="Foster-Nyarko E."/>
            <person name="Jarju S."/>
            <person name="Secka A."/>
            <person name="Antonio M."/>
            <person name="Oren A."/>
            <person name="Chaudhuri R.R."/>
            <person name="La Ragione R."/>
            <person name="Hildebrand F."/>
            <person name="Pallen M.J."/>
        </authorList>
    </citation>
    <scope>NUCLEOTIDE SEQUENCE</scope>
    <source>
        <strain evidence="2">ChiGjej3B3-5194</strain>
    </source>
</reference>
<feature type="transmembrane region" description="Helical" evidence="1">
    <location>
        <begin position="65"/>
        <end position="87"/>
    </location>
</feature>
<dbReference type="AlphaFoldDB" id="A0A9D1FFG4"/>
<organism evidence="2 3">
    <name type="scientific">Candidatus Enterousia intestinigallinarum</name>
    <dbReference type="NCBI Taxonomy" id="2840790"/>
    <lineage>
        <taxon>Bacteria</taxon>
        <taxon>Pseudomonadati</taxon>
        <taxon>Pseudomonadota</taxon>
        <taxon>Alphaproteobacteria</taxon>
        <taxon>Candidatus Enterousia</taxon>
    </lineage>
</organism>
<evidence type="ECO:0000313" key="3">
    <source>
        <dbReference type="Proteomes" id="UP000886742"/>
    </source>
</evidence>
<proteinExistence type="predicted"/>
<evidence type="ECO:0000313" key="2">
    <source>
        <dbReference type="EMBL" id="HIS70442.1"/>
    </source>
</evidence>